<feature type="transmembrane region" description="Helical" evidence="5">
    <location>
        <begin position="72"/>
        <end position="93"/>
    </location>
</feature>
<evidence type="ECO:0000256" key="3">
    <source>
        <dbReference type="ARBA" id="ARBA00022989"/>
    </source>
</evidence>
<feature type="transmembrane region" description="Helical" evidence="5">
    <location>
        <begin position="46"/>
        <end position="66"/>
    </location>
</feature>
<name>A0A0F0LTV5_9MICO</name>
<reference evidence="7 8" key="1">
    <citation type="submission" date="2015-02" db="EMBL/GenBank/DDBJ databases">
        <title>Draft genome sequences of ten Microbacterium spp. with emphasis on heavy metal contaminated environments.</title>
        <authorList>
            <person name="Corretto E."/>
        </authorList>
    </citation>
    <scope>NUCLEOTIDE SEQUENCE [LARGE SCALE GENOMIC DNA]</scope>
    <source>
        <strain evidence="7 8">DSM 18659</strain>
    </source>
</reference>
<dbReference type="PATRIC" id="fig|400772.4.peg.1460"/>
<organism evidence="7 8">
    <name type="scientific">Microbacterium ginsengisoli</name>
    <dbReference type="NCBI Taxonomy" id="400772"/>
    <lineage>
        <taxon>Bacteria</taxon>
        <taxon>Bacillati</taxon>
        <taxon>Actinomycetota</taxon>
        <taxon>Actinomycetes</taxon>
        <taxon>Micrococcales</taxon>
        <taxon>Microbacteriaceae</taxon>
        <taxon>Microbacterium</taxon>
    </lineage>
</organism>
<sequence>MLIALWIVNVVLALAFLATGGLKIIRTPDQLRTVGLAWVESFTRGQVVLIGVAEVVGAVGLIAPLATGILPFIAAVAAAALAVLMVGATVVHVRRGENPAPAAVALVLSLVSAVLGVLALG</sequence>
<dbReference type="RefSeq" id="WP_045247384.1">
    <property type="nucleotide sequence ID" value="NZ_JYIY01000072.1"/>
</dbReference>
<evidence type="ECO:0000313" key="7">
    <source>
        <dbReference type="EMBL" id="KJL36687.1"/>
    </source>
</evidence>
<feature type="transmembrane region" description="Helical" evidence="5">
    <location>
        <begin position="6"/>
        <end position="25"/>
    </location>
</feature>
<proteinExistence type="predicted"/>
<evidence type="ECO:0000313" key="6">
    <source>
        <dbReference type="EMBL" id="HAN24710.1"/>
    </source>
</evidence>
<evidence type="ECO:0000256" key="5">
    <source>
        <dbReference type="SAM" id="Phobius"/>
    </source>
</evidence>
<dbReference type="AlphaFoldDB" id="A0A0F0LTV5"/>
<comment type="subcellular location">
    <subcellularLocation>
        <location evidence="1">Membrane</location>
        <topology evidence="1">Multi-pass membrane protein</topology>
    </subcellularLocation>
</comment>
<dbReference type="EMBL" id="JYIY01000072">
    <property type="protein sequence ID" value="KJL36687.1"/>
    <property type="molecule type" value="Genomic_DNA"/>
</dbReference>
<keyword evidence="8" id="KW-1185">Reference proteome</keyword>
<dbReference type="STRING" id="400772.RR49_01438"/>
<evidence type="ECO:0000313" key="9">
    <source>
        <dbReference type="Proteomes" id="UP000257479"/>
    </source>
</evidence>
<feature type="transmembrane region" description="Helical" evidence="5">
    <location>
        <begin position="100"/>
        <end position="120"/>
    </location>
</feature>
<dbReference type="EMBL" id="DMNG01000154">
    <property type="protein sequence ID" value="HAN24710.1"/>
    <property type="molecule type" value="Genomic_DNA"/>
</dbReference>
<comment type="caution">
    <text evidence="7">The sequence shown here is derived from an EMBL/GenBank/DDBJ whole genome shotgun (WGS) entry which is preliminary data.</text>
</comment>
<dbReference type="Proteomes" id="UP000257479">
    <property type="component" value="Unassembled WGS sequence"/>
</dbReference>
<dbReference type="Pfam" id="PF13564">
    <property type="entry name" value="DoxX_2"/>
    <property type="match status" value="1"/>
</dbReference>
<protein>
    <submittedName>
        <fullName evidence="6">DoxX family protein</fullName>
    </submittedName>
</protein>
<keyword evidence="2 5" id="KW-0812">Transmembrane</keyword>
<dbReference type="InterPro" id="IPR032808">
    <property type="entry name" value="DoxX"/>
</dbReference>
<evidence type="ECO:0000256" key="4">
    <source>
        <dbReference type="ARBA" id="ARBA00023136"/>
    </source>
</evidence>
<reference evidence="6 9" key="2">
    <citation type="journal article" date="2018" name="Nat. Biotechnol.">
        <title>A standardized bacterial taxonomy based on genome phylogeny substantially revises the tree of life.</title>
        <authorList>
            <person name="Parks D.H."/>
            <person name="Chuvochina M."/>
            <person name="Waite D.W."/>
            <person name="Rinke C."/>
            <person name="Skarshewski A."/>
            <person name="Chaumeil P.A."/>
            <person name="Hugenholtz P."/>
        </authorList>
    </citation>
    <scope>NUCLEOTIDE SEQUENCE [LARGE SCALE GENOMIC DNA]</scope>
    <source>
        <strain evidence="6">UBA9152</strain>
    </source>
</reference>
<accession>A0A0F0LTV5</accession>
<evidence type="ECO:0000256" key="2">
    <source>
        <dbReference type="ARBA" id="ARBA00022692"/>
    </source>
</evidence>
<evidence type="ECO:0000313" key="8">
    <source>
        <dbReference type="Proteomes" id="UP000033451"/>
    </source>
</evidence>
<evidence type="ECO:0000256" key="1">
    <source>
        <dbReference type="ARBA" id="ARBA00004141"/>
    </source>
</evidence>
<gene>
    <name evidence="6" type="ORF">DCP95_09080</name>
    <name evidence="7" type="ORF">RR49_01438</name>
</gene>
<dbReference type="GO" id="GO:0016020">
    <property type="term" value="C:membrane"/>
    <property type="evidence" value="ECO:0007669"/>
    <property type="project" value="UniProtKB-SubCell"/>
</dbReference>
<keyword evidence="4 5" id="KW-0472">Membrane</keyword>
<dbReference type="OrthoDB" id="3482063at2"/>
<keyword evidence="3 5" id="KW-1133">Transmembrane helix</keyword>
<dbReference type="Proteomes" id="UP000033451">
    <property type="component" value="Unassembled WGS sequence"/>
</dbReference>